<dbReference type="GeneID" id="109537147"/>
<dbReference type="CDD" id="cd09071">
    <property type="entry name" value="FAR_C"/>
    <property type="match status" value="1"/>
</dbReference>
<dbReference type="Gene3D" id="3.40.50.720">
    <property type="entry name" value="NAD(P)-binding Rossmann-like Domain"/>
    <property type="match status" value="1"/>
</dbReference>
<name>A0AAR5PEZ7_DENPD</name>
<keyword evidence="10" id="KW-0560">Oxidoreductase</keyword>
<dbReference type="InterPro" id="IPR013120">
    <property type="entry name" value="FAR_NAD-bd"/>
</dbReference>
<feature type="domain" description="Thioester reductase (TE)" evidence="12">
    <location>
        <begin position="20"/>
        <end position="288"/>
    </location>
</feature>
<keyword evidence="7 10" id="KW-0443">Lipid metabolism</keyword>
<evidence type="ECO:0000313" key="14">
    <source>
        <dbReference type="Proteomes" id="UP000019118"/>
    </source>
</evidence>
<dbReference type="EnsemblMetazoa" id="XM_019903747.1">
    <property type="protein sequence ID" value="XP_019759306.1"/>
    <property type="gene ID" value="LOC109537147"/>
</dbReference>
<keyword evidence="14" id="KW-1185">Reference proteome</keyword>
<dbReference type="PANTHER" id="PTHR11011">
    <property type="entry name" value="MALE STERILITY PROTEIN 2-RELATED"/>
    <property type="match status" value="1"/>
</dbReference>
<comment type="catalytic activity">
    <reaction evidence="9 10">
        <text>a long-chain fatty acyl-CoA + 2 NADPH + 2 H(+) = a long-chain primary fatty alcohol + 2 NADP(+) + CoA</text>
        <dbReference type="Rhea" id="RHEA:52716"/>
        <dbReference type="ChEBI" id="CHEBI:15378"/>
        <dbReference type="ChEBI" id="CHEBI:57287"/>
        <dbReference type="ChEBI" id="CHEBI:57783"/>
        <dbReference type="ChEBI" id="CHEBI:58349"/>
        <dbReference type="ChEBI" id="CHEBI:77396"/>
        <dbReference type="ChEBI" id="CHEBI:83139"/>
        <dbReference type="EC" id="1.2.1.84"/>
    </reaction>
</comment>
<comment type="function">
    <text evidence="10">Catalyzes the reduction of fatty acyl-CoA to fatty alcohols.</text>
</comment>
<dbReference type="Proteomes" id="UP000019118">
    <property type="component" value="Unassembled WGS sequence"/>
</dbReference>
<comment type="subcellular location">
    <subcellularLocation>
        <location evidence="1">Membrane</location>
        <topology evidence="1">Multi-pass membrane protein</topology>
    </subcellularLocation>
</comment>
<dbReference type="Pfam" id="PF07993">
    <property type="entry name" value="NAD_binding_4"/>
    <property type="match status" value="1"/>
</dbReference>
<keyword evidence="6" id="KW-1133">Transmembrane helix</keyword>
<dbReference type="GO" id="GO:0080019">
    <property type="term" value="F:alcohol-forming very long-chain fatty acyl-CoA reductase activity"/>
    <property type="evidence" value="ECO:0007669"/>
    <property type="project" value="InterPro"/>
</dbReference>
<evidence type="ECO:0000256" key="5">
    <source>
        <dbReference type="ARBA" id="ARBA00022857"/>
    </source>
</evidence>
<dbReference type="GO" id="GO:0005777">
    <property type="term" value="C:peroxisome"/>
    <property type="evidence" value="ECO:0007669"/>
    <property type="project" value="TreeGrafter"/>
</dbReference>
<dbReference type="GO" id="GO:0102965">
    <property type="term" value="F:alcohol-forming long-chain fatty acyl-CoA reductase activity"/>
    <property type="evidence" value="ECO:0007669"/>
    <property type="project" value="UniProtKB-EC"/>
</dbReference>
<organism evidence="13 14">
    <name type="scientific">Dendroctonus ponderosae</name>
    <name type="common">Mountain pine beetle</name>
    <dbReference type="NCBI Taxonomy" id="77166"/>
    <lineage>
        <taxon>Eukaryota</taxon>
        <taxon>Metazoa</taxon>
        <taxon>Ecdysozoa</taxon>
        <taxon>Arthropoda</taxon>
        <taxon>Hexapoda</taxon>
        <taxon>Insecta</taxon>
        <taxon>Pterygota</taxon>
        <taxon>Neoptera</taxon>
        <taxon>Endopterygota</taxon>
        <taxon>Coleoptera</taxon>
        <taxon>Polyphaga</taxon>
        <taxon>Cucujiformia</taxon>
        <taxon>Curculionidae</taxon>
        <taxon>Scolytinae</taxon>
        <taxon>Dendroctonus</taxon>
    </lineage>
</organism>
<dbReference type="Pfam" id="PF03015">
    <property type="entry name" value="Sterile"/>
    <property type="match status" value="1"/>
</dbReference>
<evidence type="ECO:0000259" key="11">
    <source>
        <dbReference type="Pfam" id="PF03015"/>
    </source>
</evidence>
<evidence type="ECO:0000256" key="6">
    <source>
        <dbReference type="ARBA" id="ARBA00022989"/>
    </source>
</evidence>
<sequence>MSNMEISAIQEFYKGTNVFLTGGTGFLGKATIEKLLRNTEVETIYVLIREKKGQTPHMRIDSLFDDVLFDRLKKEKPKCRNKVEAIAGDCSIAGLGISITDRQRLISNINVILHVAATVNFNEHIKLAYNINVNGTKDLINLAREVQNLKSVVHVSTAYANCHLREIDEKLYEYPVKYSDVENALEKMTIEQSDLCTPKLLGQWPNSYTFTKALAESLVKDLGNGLAVGIFRPGIVVSTYKEPFPGWIDNLYGPTGLAAGAVSGLLRVSYCDGGKLADIVPVDTCVAALIVSAWDVYKRSQEKTFETIPVYNYVSSTENPITHEDFKVLNLTHGMDFVPSNAIWKPVALMTTNYYFYIFLKIFLHIIPAALLDLCTMLTGGKPKLLRIYKKVHKFSEFLSYFCLQEWKFSNNNVQNLWLKLNKTDQQLFPMSMQNVSWTLFFRRYIKGIRQYLLKESDATLEASRKRFKRFSIAHEVLKLVFYFFGSLLTASILSRVWNAICN</sequence>
<dbReference type="AlphaFoldDB" id="A0AAR5PEZ7"/>
<keyword evidence="8" id="KW-0472">Membrane</keyword>
<evidence type="ECO:0000256" key="2">
    <source>
        <dbReference type="ARBA" id="ARBA00005928"/>
    </source>
</evidence>
<evidence type="ECO:0000256" key="8">
    <source>
        <dbReference type="ARBA" id="ARBA00023136"/>
    </source>
</evidence>
<dbReference type="FunFam" id="3.40.50.720:FF:000143">
    <property type="entry name" value="Fatty acyl-CoA reductase"/>
    <property type="match status" value="1"/>
</dbReference>
<reference evidence="13" key="2">
    <citation type="submission" date="2024-08" db="UniProtKB">
        <authorList>
            <consortium name="EnsemblMetazoa"/>
        </authorList>
    </citation>
    <scope>IDENTIFICATION</scope>
</reference>
<dbReference type="GO" id="GO:0016020">
    <property type="term" value="C:membrane"/>
    <property type="evidence" value="ECO:0007669"/>
    <property type="project" value="UniProtKB-SubCell"/>
</dbReference>
<dbReference type="EC" id="1.2.1.84" evidence="10"/>
<dbReference type="KEGG" id="dpa:109537147"/>
<evidence type="ECO:0000256" key="4">
    <source>
        <dbReference type="ARBA" id="ARBA00022692"/>
    </source>
</evidence>
<keyword evidence="4" id="KW-0812">Transmembrane</keyword>
<reference evidence="14" key="1">
    <citation type="journal article" date="2013" name="Genome Biol.">
        <title>Draft genome of the mountain pine beetle, Dendroctonus ponderosae Hopkins, a major forest pest.</title>
        <authorList>
            <person name="Keeling C.I."/>
            <person name="Yuen M.M."/>
            <person name="Liao N.Y."/>
            <person name="Docking T.R."/>
            <person name="Chan S.K."/>
            <person name="Taylor G.A."/>
            <person name="Palmquist D.L."/>
            <person name="Jackman S.D."/>
            <person name="Nguyen A."/>
            <person name="Li M."/>
            <person name="Henderson H."/>
            <person name="Janes J.K."/>
            <person name="Zhao Y."/>
            <person name="Pandoh P."/>
            <person name="Moore R."/>
            <person name="Sperling F.A."/>
            <person name="Huber D.P."/>
            <person name="Birol I."/>
            <person name="Jones S.J."/>
            <person name="Bohlmann J."/>
        </authorList>
    </citation>
    <scope>NUCLEOTIDE SEQUENCE</scope>
</reference>
<dbReference type="CDD" id="cd05236">
    <property type="entry name" value="FAR-N_SDR_e"/>
    <property type="match status" value="1"/>
</dbReference>
<keyword evidence="5 10" id="KW-0521">NADP</keyword>
<feature type="domain" description="Fatty acyl-CoA reductase C-terminal" evidence="11">
    <location>
        <begin position="364"/>
        <end position="456"/>
    </location>
</feature>
<dbReference type="EnsemblMetazoa" id="XM_019903748.1">
    <property type="protein sequence ID" value="XP_019759307.1"/>
    <property type="gene ID" value="LOC109537147"/>
</dbReference>
<dbReference type="SUPFAM" id="SSF51735">
    <property type="entry name" value="NAD(P)-binding Rossmann-fold domains"/>
    <property type="match status" value="1"/>
</dbReference>
<evidence type="ECO:0000259" key="12">
    <source>
        <dbReference type="Pfam" id="PF07993"/>
    </source>
</evidence>
<dbReference type="InterPro" id="IPR026055">
    <property type="entry name" value="FAR"/>
</dbReference>
<evidence type="ECO:0000256" key="10">
    <source>
        <dbReference type="RuleBase" id="RU363097"/>
    </source>
</evidence>
<keyword evidence="3 10" id="KW-0444">Lipid biosynthesis</keyword>
<accession>A0AAR5PEZ7</accession>
<evidence type="ECO:0000256" key="7">
    <source>
        <dbReference type="ARBA" id="ARBA00023098"/>
    </source>
</evidence>
<dbReference type="InterPro" id="IPR033640">
    <property type="entry name" value="FAR_C"/>
</dbReference>
<proteinExistence type="inferred from homology"/>
<evidence type="ECO:0000313" key="13">
    <source>
        <dbReference type="EnsemblMetazoa" id="XP_019759306.1"/>
    </source>
</evidence>
<comment type="similarity">
    <text evidence="2 10">Belongs to the fatty acyl-CoA reductase family.</text>
</comment>
<protein>
    <recommendedName>
        <fullName evidence="10">Fatty acyl-CoA reductase</fullName>
        <ecNumber evidence="10">1.2.1.84</ecNumber>
    </recommendedName>
</protein>
<evidence type="ECO:0000256" key="3">
    <source>
        <dbReference type="ARBA" id="ARBA00022516"/>
    </source>
</evidence>
<dbReference type="GO" id="GO:0035336">
    <property type="term" value="P:long-chain fatty-acyl-CoA metabolic process"/>
    <property type="evidence" value="ECO:0007669"/>
    <property type="project" value="TreeGrafter"/>
</dbReference>
<dbReference type="PANTHER" id="PTHR11011:SF60">
    <property type="entry name" value="FATTY ACYL-COA REDUCTASE-RELATED"/>
    <property type="match status" value="1"/>
</dbReference>
<evidence type="ECO:0000256" key="9">
    <source>
        <dbReference type="ARBA" id="ARBA00052530"/>
    </source>
</evidence>
<dbReference type="InterPro" id="IPR036291">
    <property type="entry name" value="NAD(P)-bd_dom_sf"/>
</dbReference>
<evidence type="ECO:0000256" key="1">
    <source>
        <dbReference type="ARBA" id="ARBA00004141"/>
    </source>
</evidence>